<dbReference type="Gene3D" id="3.40.50.720">
    <property type="entry name" value="NAD(P)-binding Rossmann-like Domain"/>
    <property type="match status" value="1"/>
</dbReference>
<evidence type="ECO:0000256" key="3">
    <source>
        <dbReference type="ARBA" id="ARBA00023027"/>
    </source>
</evidence>
<keyword evidence="3" id="KW-0520">NAD</keyword>
<sequence length="307" mass="31112">MSGTASSAERSALRVAVVGTGRMGAAMAVRLGETGSDVVALYNRTRAKADAVAARTGFPVAGTAREAVAQADVVLVSLGDDDAVLRTYEGDDGLAAGLKPGTVVVETSTVDPATAATVRAMVEPRGAALLDAPVSGSVPLVEKGELTFMAGGDPAALEDARPVLELLAKAVFHVGTAGTGAAMKLAVNAVILGLNQVLSEALVLAETAGIDRSTAYDVFTSSAVAAPFVHYKRAAFEHPDKTPVAFSLELVRKDLSLITGLAEQLGVAMDQTAVNHRVAEAAVDAGLGDADMSALAAFIAQRTTDAG</sequence>
<feature type="active site" evidence="4">
    <location>
        <position position="184"/>
    </location>
</feature>
<evidence type="ECO:0000259" key="5">
    <source>
        <dbReference type="Pfam" id="PF03446"/>
    </source>
</evidence>
<evidence type="ECO:0000313" key="8">
    <source>
        <dbReference type="Proteomes" id="UP000460435"/>
    </source>
</evidence>
<dbReference type="InterPro" id="IPR015815">
    <property type="entry name" value="HIBADH-related"/>
</dbReference>
<proteinExistence type="inferred from homology"/>
<feature type="domain" description="3-hydroxyisobutyrate dehydrogenase-like NAD-binding" evidence="6">
    <location>
        <begin position="178"/>
        <end position="297"/>
    </location>
</feature>
<dbReference type="GO" id="GO:0016491">
    <property type="term" value="F:oxidoreductase activity"/>
    <property type="evidence" value="ECO:0007669"/>
    <property type="project" value="UniProtKB-KW"/>
</dbReference>
<comment type="similarity">
    <text evidence="1">Belongs to the HIBADH-related family.</text>
</comment>
<organism evidence="7 8">
    <name type="scientific">Phytoactinopolyspora mesophila</name>
    <dbReference type="NCBI Taxonomy" id="2650750"/>
    <lineage>
        <taxon>Bacteria</taxon>
        <taxon>Bacillati</taxon>
        <taxon>Actinomycetota</taxon>
        <taxon>Actinomycetes</taxon>
        <taxon>Jiangellales</taxon>
        <taxon>Jiangellaceae</taxon>
        <taxon>Phytoactinopolyspora</taxon>
    </lineage>
</organism>
<reference evidence="7 8" key="1">
    <citation type="submission" date="2019-11" db="EMBL/GenBank/DDBJ databases">
        <authorList>
            <person name="Li X.-J."/>
            <person name="Feng X.-M."/>
        </authorList>
    </citation>
    <scope>NUCLEOTIDE SEQUENCE [LARGE SCALE GENOMIC DNA]</scope>
    <source>
        <strain evidence="7 8">XMNu-373</strain>
    </source>
</reference>
<dbReference type="GO" id="GO:0050661">
    <property type="term" value="F:NADP binding"/>
    <property type="evidence" value="ECO:0007669"/>
    <property type="project" value="InterPro"/>
</dbReference>
<evidence type="ECO:0000256" key="4">
    <source>
        <dbReference type="PIRSR" id="PIRSR000103-1"/>
    </source>
</evidence>
<keyword evidence="2" id="KW-0560">Oxidoreductase</keyword>
<dbReference type="InterPro" id="IPR029154">
    <property type="entry name" value="HIBADH-like_NADP-bd"/>
</dbReference>
<dbReference type="PIRSF" id="PIRSF000103">
    <property type="entry name" value="HIBADH"/>
    <property type="match status" value="1"/>
</dbReference>
<dbReference type="PANTHER" id="PTHR43580:SF2">
    <property type="entry name" value="CYTOKINE-LIKE NUCLEAR FACTOR N-PAC"/>
    <property type="match status" value="1"/>
</dbReference>
<dbReference type="InterPro" id="IPR006115">
    <property type="entry name" value="6PGDH_NADP-bd"/>
</dbReference>
<name>A0A7K3LYZ9_9ACTN</name>
<evidence type="ECO:0000313" key="7">
    <source>
        <dbReference type="EMBL" id="NDL56255.1"/>
    </source>
</evidence>
<dbReference type="SUPFAM" id="SSF51735">
    <property type="entry name" value="NAD(P)-binding Rossmann-fold domains"/>
    <property type="match status" value="1"/>
</dbReference>
<dbReference type="AlphaFoldDB" id="A0A7K3LYZ9"/>
<gene>
    <name evidence="7" type="ORF">F7O44_04125</name>
</gene>
<evidence type="ECO:0000256" key="2">
    <source>
        <dbReference type="ARBA" id="ARBA00023002"/>
    </source>
</evidence>
<accession>A0A7K3LYZ9</accession>
<dbReference type="PANTHER" id="PTHR43580">
    <property type="entry name" value="OXIDOREDUCTASE GLYR1-RELATED"/>
    <property type="match status" value="1"/>
</dbReference>
<comment type="caution">
    <text evidence="7">The sequence shown here is derived from an EMBL/GenBank/DDBJ whole genome shotgun (WGS) entry which is preliminary data.</text>
</comment>
<dbReference type="EMBL" id="WLZY01000001">
    <property type="protein sequence ID" value="NDL56255.1"/>
    <property type="molecule type" value="Genomic_DNA"/>
</dbReference>
<dbReference type="Proteomes" id="UP000460435">
    <property type="component" value="Unassembled WGS sequence"/>
</dbReference>
<dbReference type="RefSeq" id="WP_162448869.1">
    <property type="nucleotide sequence ID" value="NZ_WLZY01000001.1"/>
</dbReference>
<dbReference type="InterPro" id="IPR013328">
    <property type="entry name" value="6PGD_dom2"/>
</dbReference>
<dbReference type="InterPro" id="IPR008927">
    <property type="entry name" value="6-PGluconate_DH-like_C_sf"/>
</dbReference>
<evidence type="ECO:0000259" key="6">
    <source>
        <dbReference type="Pfam" id="PF14833"/>
    </source>
</evidence>
<dbReference type="SUPFAM" id="SSF48179">
    <property type="entry name" value="6-phosphogluconate dehydrogenase C-terminal domain-like"/>
    <property type="match status" value="1"/>
</dbReference>
<dbReference type="InterPro" id="IPR051265">
    <property type="entry name" value="HIBADH-related_NP60_sf"/>
</dbReference>
<dbReference type="GO" id="GO:0051287">
    <property type="term" value="F:NAD binding"/>
    <property type="evidence" value="ECO:0007669"/>
    <property type="project" value="InterPro"/>
</dbReference>
<evidence type="ECO:0000256" key="1">
    <source>
        <dbReference type="ARBA" id="ARBA00009080"/>
    </source>
</evidence>
<keyword evidence="8" id="KW-1185">Reference proteome</keyword>
<dbReference type="Gene3D" id="1.10.1040.10">
    <property type="entry name" value="N-(1-d-carboxylethyl)-l-norvaline Dehydrogenase, domain 2"/>
    <property type="match status" value="1"/>
</dbReference>
<dbReference type="InterPro" id="IPR036291">
    <property type="entry name" value="NAD(P)-bd_dom_sf"/>
</dbReference>
<dbReference type="Pfam" id="PF03446">
    <property type="entry name" value="NAD_binding_2"/>
    <property type="match status" value="1"/>
</dbReference>
<dbReference type="Pfam" id="PF14833">
    <property type="entry name" value="NAD_binding_11"/>
    <property type="match status" value="1"/>
</dbReference>
<feature type="domain" description="6-phosphogluconate dehydrogenase NADP-binding" evidence="5">
    <location>
        <begin position="14"/>
        <end position="175"/>
    </location>
</feature>
<protein>
    <submittedName>
        <fullName evidence="7">NAD-binding protein</fullName>
    </submittedName>
</protein>